<dbReference type="Gramene" id="TuG1812S0003031800.01.T04">
    <property type="protein sequence ID" value="TuG1812S0003031800.01.T04.s_cds47003"/>
    <property type="gene ID" value="TuG1812S0003031800.01"/>
</dbReference>
<gene>
    <name evidence="1" type="primary">LOC125536309</name>
    <name evidence="2" type="synonym">LOC125530876</name>
</gene>
<evidence type="ECO:0000313" key="2">
    <source>
        <dbReference type="EnsemblPlants" id="TuG1812S0003031800.01.T04.s_cds47003"/>
    </source>
</evidence>
<dbReference type="Proteomes" id="UP000015106">
    <property type="component" value="Chromosome 2"/>
</dbReference>
<organism evidence="1 3">
    <name type="scientific">Triticum urartu</name>
    <name type="common">Red wild einkorn</name>
    <name type="synonym">Crithodium urartu</name>
    <dbReference type="NCBI Taxonomy" id="4572"/>
    <lineage>
        <taxon>Eukaryota</taxon>
        <taxon>Viridiplantae</taxon>
        <taxon>Streptophyta</taxon>
        <taxon>Embryophyta</taxon>
        <taxon>Tracheophyta</taxon>
        <taxon>Spermatophyta</taxon>
        <taxon>Magnoliopsida</taxon>
        <taxon>Liliopsida</taxon>
        <taxon>Poales</taxon>
        <taxon>Poaceae</taxon>
        <taxon>BOP clade</taxon>
        <taxon>Pooideae</taxon>
        <taxon>Triticodae</taxon>
        <taxon>Triticeae</taxon>
        <taxon>Triticinae</taxon>
        <taxon>Triticum</taxon>
    </lineage>
</organism>
<reference evidence="3" key="1">
    <citation type="journal article" date="2013" name="Nature">
        <title>Draft genome of the wheat A-genome progenitor Triticum urartu.</title>
        <authorList>
            <person name="Ling H.Q."/>
            <person name="Zhao S."/>
            <person name="Liu D."/>
            <person name="Wang J."/>
            <person name="Sun H."/>
            <person name="Zhang C."/>
            <person name="Fan H."/>
            <person name="Li D."/>
            <person name="Dong L."/>
            <person name="Tao Y."/>
            <person name="Gao C."/>
            <person name="Wu H."/>
            <person name="Li Y."/>
            <person name="Cui Y."/>
            <person name="Guo X."/>
            <person name="Zheng S."/>
            <person name="Wang B."/>
            <person name="Yu K."/>
            <person name="Liang Q."/>
            <person name="Yang W."/>
            <person name="Lou X."/>
            <person name="Chen J."/>
            <person name="Feng M."/>
            <person name="Jian J."/>
            <person name="Zhang X."/>
            <person name="Luo G."/>
            <person name="Jiang Y."/>
            <person name="Liu J."/>
            <person name="Wang Z."/>
            <person name="Sha Y."/>
            <person name="Zhang B."/>
            <person name="Wu H."/>
            <person name="Tang D."/>
            <person name="Shen Q."/>
            <person name="Xue P."/>
            <person name="Zou S."/>
            <person name="Wang X."/>
            <person name="Liu X."/>
            <person name="Wang F."/>
            <person name="Yang Y."/>
            <person name="An X."/>
            <person name="Dong Z."/>
            <person name="Zhang K."/>
            <person name="Zhang X."/>
            <person name="Luo M.C."/>
            <person name="Dvorak J."/>
            <person name="Tong Y."/>
            <person name="Wang J."/>
            <person name="Yang H."/>
            <person name="Li Z."/>
            <person name="Wang D."/>
            <person name="Zhang A."/>
            <person name="Wang J."/>
        </authorList>
    </citation>
    <scope>NUCLEOTIDE SEQUENCE</scope>
    <source>
        <strain evidence="3">cv. G1812</strain>
    </source>
</reference>
<accession>A0A8R7TEW8</accession>
<name>A0A8R7TEW8_TRIUA</name>
<reference evidence="1" key="2">
    <citation type="submission" date="2018-03" db="EMBL/GenBank/DDBJ databases">
        <title>The Triticum urartu genome reveals the dynamic nature of wheat genome evolution.</title>
        <authorList>
            <person name="Ling H."/>
            <person name="Ma B."/>
            <person name="Shi X."/>
            <person name="Liu H."/>
            <person name="Dong L."/>
            <person name="Sun H."/>
            <person name="Cao Y."/>
            <person name="Gao Q."/>
            <person name="Zheng S."/>
            <person name="Li Y."/>
            <person name="Yu Y."/>
            <person name="Du H."/>
            <person name="Qi M."/>
            <person name="Li Y."/>
            <person name="Yu H."/>
            <person name="Cui Y."/>
            <person name="Wang N."/>
            <person name="Chen C."/>
            <person name="Wu H."/>
            <person name="Zhao Y."/>
            <person name="Zhang J."/>
            <person name="Li Y."/>
            <person name="Zhou W."/>
            <person name="Zhang B."/>
            <person name="Hu W."/>
            <person name="Eijk M."/>
            <person name="Tang J."/>
            <person name="Witsenboer H."/>
            <person name="Zhao S."/>
            <person name="Li Z."/>
            <person name="Zhang A."/>
            <person name="Wang D."/>
            <person name="Liang C."/>
        </authorList>
    </citation>
    <scope>NUCLEOTIDE SEQUENCE [LARGE SCALE GENOMIC DNA]</scope>
    <source>
        <strain evidence="1">cv. G1812</strain>
    </source>
</reference>
<dbReference type="EnsemblPlants" id="TuG1812G0200001832.01.T03">
    <property type="protein sequence ID" value="TuG1812G0200001832.01.T03.cds295155"/>
    <property type="gene ID" value="TuG1812G0200001832.01"/>
</dbReference>
<protein>
    <submittedName>
        <fullName evidence="1">Uncharacterized protein</fullName>
    </submittedName>
</protein>
<evidence type="ECO:0000313" key="1">
    <source>
        <dbReference type="EnsemblPlants" id="TuG1812G0200001832.01.T03.cds295155"/>
    </source>
</evidence>
<dbReference type="Gramene" id="TuG1812G0200001832.01.T03">
    <property type="protein sequence ID" value="TuG1812G0200001832.01.T03.cds295155"/>
    <property type="gene ID" value="TuG1812G0200001832.01"/>
</dbReference>
<reference evidence="1" key="3">
    <citation type="submission" date="2022-06" db="UniProtKB">
        <authorList>
            <consortium name="EnsemblPlants"/>
        </authorList>
    </citation>
    <scope>IDENTIFICATION</scope>
</reference>
<evidence type="ECO:0000313" key="3">
    <source>
        <dbReference type="Proteomes" id="UP000015106"/>
    </source>
</evidence>
<dbReference type="EnsemblPlants" id="TuG1812S0003031800.01.T04">
    <property type="protein sequence ID" value="TuG1812S0003031800.01.T04.s_cds47003"/>
    <property type="gene ID" value="TuG1812S0003031800.01"/>
</dbReference>
<proteinExistence type="predicted"/>
<keyword evidence="3" id="KW-1185">Reference proteome</keyword>
<sequence length="46" mass="5373">MEQSTIHAPSYNSTRFAHAPKRSYSTLNRILIDTKRLIELSLFVHE</sequence>
<dbReference type="AlphaFoldDB" id="A0A8R7TEW8"/>